<accession>A0ABC9E2A4</accession>
<dbReference type="InterPro" id="IPR002083">
    <property type="entry name" value="MATH/TRAF_dom"/>
</dbReference>
<evidence type="ECO:0000256" key="1">
    <source>
        <dbReference type="ARBA" id="ARBA00004906"/>
    </source>
</evidence>
<dbReference type="PANTHER" id="PTHR26379">
    <property type="entry name" value="BTB/POZ AND MATH DOMAIN-CONTAINING PROTEIN 1"/>
    <property type="match status" value="1"/>
</dbReference>
<dbReference type="Gene3D" id="3.30.710.10">
    <property type="entry name" value="Potassium Channel Kv1.1, Chain A"/>
    <property type="match status" value="1"/>
</dbReference>
<evidence type="ECO:0000259" key="3">
    <source>
        <dbReference type="PROSITE" id="PS50097"/>
    </source>
</evidence>
<comment type="similarity">
    <text evidence="2">Belongs to the Tdpoz family.</text>
</comment>
<evidence type="ECO:0000256" key="2">
    <source>
        <dbReference type="ARBA" id="ARBA00010846"/>
    </source>
</evidence>
<reference evidence="5" key="1">
    <citation type="submission" date="2024-10" db="EMBL/GenBank/DDBJ databases">
        <authorList>
            <person name="Ryan C."/>
        </authorList>
    </citation>
    <scope>NUCLEOTIDE SEQUENCE [LARGE SCALE GENOMIC DNA]</scope>
</reference>
<dbReference type="Gene3D" id="2.60.210.10">
    <property type="entry name" value="Apoptosis, Tumor Necrosis Factor Receptor Associated Protein 2, Chain A"/>
    <property type="match status" value="1"/>
</dbReference>
<dbReference type="Proteomes" id="UP001497457">
    <property type="component" value="Chromosome 35b"/>
</dbReference>
<comment type="pathway">
    <text evidence="1">Protein modification; protein ubiquitination.</text>
</comment>
<dbReference type="InterPro" id="IPR056423">
    <property type="entry name" value="BACK_BPM_SPOP"/>
</dbReference>
<dbReference type="AlphaFoldDB" id="A0ABC9E2A4"/>
<protein>
    <submittedName>
        <fullName evidence="5">Uncharacterized protein</fullName>
    </submittedName>
</protein>
<dbReference type="Gene3D" id="1.25.40.420">
    <property type="match status" value="1"/>
</dbReference>
<dbReference type="CDD" id="cd00121">
    <property type="entry name" value="MATH"/>
    <property type="match status" value="1"/>
</dbReference>
<dbReference type="InterPro" id="IPR011333">
    <property type="entry name" value="SKP1/BTB/POZ_sf"/>
</dbReference>
<feature type="domain" description="MATH" evidence="4">
    <location>
        <begin position="11"/>
        <end position="137"/>
    </location>
</feature>
<dbReference type="PANTHER" id="PTHR26379:SF191">
    <property type="entry name" value="OS06G0251200 PROTEIN"/>
    <property type="match status" value="1"/>
</dbReference>
<dbReference type="EMBL" id="OZ075145">
    <property type="protein sequence ID" value="CAL5049202.1"/>
    <property type="molecule type" value="Genomic_DNA"/>
</dbReference>
<evidence type="ECO:0000313" key="5">
    <source>
        <dbReference type="EMBL" id="CAL5049202.1"/>
    </source>
</evidence>
<proteinExistence type="inferred from homology"/>
<sequence>MEMETLTEVVQSTKQIKIQGFSVTSAMSNGESFKSRRWTVGGYDWEVQVVPRLSNGSRDYVALNLRFHSEAPTDNNVKASNFSCRFIDPSGKLKPSQGSSGTYKFTRGSYTFNIMARADLQASGYIKDDAFTVECTIMVLRELAESAVTHRPANDLVPSSGLHHHLGELLQKGTGSDVTLVVSGESFTAHKAILASRSPVFMAEFFGHMKEKRSQRVEIKGMESATTLALAEQHGCSHLKAKCIKLIVANLEAVMATEGYKHLMASCPSVMNDLLKAVHGRKN</sequence>
<dbReference type="PROSITE" id="PS50144">
    <property type="entry name" value="MATH"/>
    <property type="match status" value="1"/>
</dbReference>
<dbReference type="SUPFAM" id="SSF49599">
    <property type="entry name" value="TRAF domain-like"/>
    <property type="match status" value="1"/>
</dbReference>
<dbReference type="PROSITE" id="PS50097">
    <property type="entry name" value="BTB"/>
    <property type="match status" value="1"/>
</dbReference>
<keyword evidence="6" id="KW-1185">Reference proteome</keyword>
<dbReference type="SUPFAM" id="SSF54695">
    <property type="entry name" value="POZ domain"/>
    <property type="match status" value="1"/>
</dbReference>
<feature type="domain" description="BTB" evidence="3">
    <location>
        <begin position="176"/>
        <end position="228"/>
    </location>
</feature>
<name>A0ABC9E2A4_9POAL</name>
<dbReference type="InterPro" id="IPR045005">
    <property type="entry name" value="BPM1-6"/>
</dbReference>
<organism evidence="5 6">
    <name type="scientific">Urochloa decumbens</name>
    <dbReference type="NCBI Taxonomy" id="240449"/>
    <lineage>
        <taxon>Eukaryota</taxon>
        <taxon>Viridiplantae</taxon>
        <taxon>Streptophyta</taxon>
        <taxon>Embryophyta</taxon>
        <taxon>Tracheophyta</taxon>
        <taxon>Spermatophyta</taxon>
        <taxon>Magnoliopsida</taxon>
        <taxon>Liliopsida</taxon>
        <taxon>Poales</taxon>
        <taxon>Poaceae</taxon>
        <taxon>PACMAD clade</taxon>
        <taxon>Panicoideae</taxon>
        <taxon>Panicodae</taxon>
        <taxon>Paniceae</taxon>
        <taxon>Melinidinae</taxon>
        <taxon>Urochloa</taxon>
    </lineage>
</organism>
<gene>
    <name evidence="5" type="ORF">URODEC1_LOCUS90875</name>
</gene>
<dbReference type="InterPro" id="IPR008974">
    <property type="entry name" value="TRAF-like"/>
</dbReference>
<dbReference type="Pfam" id="PF22486">
    <property type="entry name" value="MATH_2"/>
    <property type="match status" value="1"/>
</dbReference>
<dbReference type="Pfam" id="PF24570">
    <property type="entry name" value="BACK_BPM_SPOP"/>
    <property type="match status" value="1"/>
</dbReference>
<evidence type="ECO:0000259" key="4">
    <source>
        <dbReference type="PROSITE" id="PS50144"/>
    </source>
</evidence>
<dbReference type="InterPro" id="IPR000210">
    <property type="entry name" value="BTB/POZ_dom"/>
</dbReference>
<evidence type="ECO:0000313" key="6">
    <source>
        <dbReference type="Proteomes" id="UP001497457"/>
    </source>
</evidence>